<keyword evidence="1" id="KW-0472">Membrane</keyword>
<name>A0A2S5J1I7_9MICC</name>
<dbReference type="RefSeq" id="WP_104119949.1">
    <property type="nucleotide sequence ID" value="NZ_JBHOFP010000005.1"/>
</dbReference>
<proteinExistence type="predicted"/>
<keyword evidence="1" id="KW-0812">Transmembrane</keyword>
<evidence type="ECO:0000313" key="3">
    <source>
        <dbReference type="Proteomes" id="UP000239297"/>
    </source>
</evidence>
<comment type="caution">
    <text evidence="2">The sequence shown here is derived from an EMBL/GenBank/DDBJ whole genome shotgun (WGS) entry which is preliminary data.</text>
</comment>
<keyword evidence="3" id="KW-1185">Reference proteome</keyword>
<dbReference type="Proteomes" id="UP000239297">
    <property type="component" value="Unassembled WGS sequence"/>
</dbReference>
<dbReference type="OrthoDB" id="3267160at2"/>
<keyword evidence="1" id="KW-1133">Transmembrane helix</keyword>
<dbReference type="AlphaFoldDB" id="A0A2S5J1I7"/>
<reference evidence="2 3" key="1">
    <citation type="journal article" date="2014" name="Int. J. Syst. Evol. Microbiol.">
        <title>Arthrobacter pityocampae sp. nov., isolated from Thaumetopoea pityocampa (Lep., Thaumetopoeidae).</title>
        <authorList>
            <person name="Ince I.A."/>
            <person name="Demirbag Z."/>
            <person name="Kati H."/>
        </authorList>
    </citation>
    <scope>NUCLEOTIDE SEQUENCE [LARGE SCALE GENOMIC DNA]</scope>
    <source>
        <strain evidence="2 3">Tp2</strain>
    </source>
</reference>
<organism evidence="2 3">
    <name type="scientific">Arthrobacter pityocampae</name>
    <dbReference type="NCBI Taxonomy" id="547334"/>
    <lineage>
        <taxon>Bacteria</taxon>
        <taxon>Bacillati</taxon>
        <taxon>Actinomycetota</taxon>
        <taxon>Actinomycetes</taxon>
        <taxon>Micrococcales</taxon>
        <taxon>Micrococcaceae</taxon>
        <taxon>Arthrobacter</taxon>
    </lineage>
</organism>
<protein>
    <submittedName>
        <fullName evidence="2">DUF2550 domain-containing protein</fullName>
    </submittedName>
</protein>
<accession>A0A2S5J1I7</accession>
<dbReference type="EMBL" id="PRKW01000001">
    <property type="protein sequence ID" value="PPB50678.1"/>
    <property type="molecule type" value="Genomic_DNA"/>
</dbReference>
<dbReference type="Pfam" id="PF10739">
    <property type="entry name" value="DUF2550"/>
    <property type="match status" value="1"/>
</dbReference>
<dbReference type="InterPro" id="IPR019675">
    <property type="entry name" value="DUF2550"/>
</dbReference>
<sequence>MEALGVTFICLAVLFGLLVLVIGAFLLRRYHLNRALGTFDASIRLPPQGWRVGVCRYTDHHLEWLSLLSLSPLPKFRFLRSSLEVDGWRAATEAERVRIQPGAIIVHLTHEGEPFDLAMRYDVYAGLSSWIEAGPVIGIGTWR</sequence>
<feature type="transmembrane region" description="Helical" evidence="1">
    <location>
        <begin position="6"/>
        <end position="27"/>
    </location>
</feature>
<evidence type="ECO:0000256" key="1">
    <source>
        <dbReference type="SAM" id="Phobius"/>
    </source>
</evidence>
<evidence type="ECO:0000313" key="2">
    <source>
        <dbReference type="EMBL" id="PPB50678.1"/>
    </source>
</evidence>
<gene>
    <name evidence="2" type="ORF">C4K88_02010</name>
</gene>